<dbReference type="EMBL" id="JACEIK010003781">
    <property type="protein sequence ID" value="MCD9643094.1"/>
    <property type="molecule type" value="Genomic_DNA"/>
</dbReference>
<keyword evidence="2" id="KW-1185">Reference proteome</keyword>
<organism evidence="1 2">
    <name type="scientific">Datura stramonium</name>
    <name type="common">Jimsonweed</name>
    <name type="synonym">Common thornapple</name>
    <dbReference type="NCBI Taxonomy" id="4076"/>
    <lineage>
        <taxon>Eukaryota</taxon>
        <taxon>Viridiplantae</taxon>
        <taxon>Streptophyta</taxon>
        <taxon>Embryophyta</taxon>
        <taxon>Tracheophyta</taxon>
        <taxon>Spermatophyta</taxon>
        <taxon>Magnoliopsida</taxon>
        <taxon>eudicotyledons</taxon>
        <taxon>Gunneridae</taxon>
        <taxon>Pentapetalae</taxon>
        <taxon>asterids</taxon>
        <taxon>lamiids</taxon>
        <taxon>Solanales</taxon>
        <taxon>Solanaceae</taxon>
        <taxon>Solanoideae</taxon>
        <taxon>Datureae</taxon>
        <taxon>Datura</taxon>
    </lineage>
</organism>
<protein>
    <submittedName>
        <fullName evidence="1">Uncharacterized protein</fullName>
    </submittedName>
</protein>
<proteinExistence type="predicted"/>
<comment type="caution">
    <text evidence="1">The sequence shown here is derived from an EMBL/GenBank/DDBJ whole genome shotgun (WGS) entry which is preliminary data.</text>
</comment>
<gene>
    <name evidence="1" type="ORF">HAX54_030246</name>
</gene>
<name>A0ABS8V8D3_DATST</name>
<evidence type="ECO:0000313" key="2">
    <source>
        <dbReference type="Proteomes" id="UP000823775"/>
    </source>
</evidence>
<reference evidence="1 2" key="1">
    <citation type="journal article" date="2021" name="BMC Genomics">
        <title>Datura genome reveals duplications of psychoactive alkaloid biosynthetic genes and high mutation rate following tissue culture.</title>
        <authorList>
            <person name="Rajewski A."/>
            <person name="Carter-House D."/>
            <person name="Stajich J."/>
            <person name="Litt A."/>
        </authorList>
    </citation>
    <scope>NUCLEOTIDE SEQUENCE [LARGE SCALE GENOMIC DNA]</scope>
    <source>
        <strain evidence="1">AR-01</strain>
    </source>
</reference>
<sequence length="145" mass="16703">MVVDTPHEPDIDEEWKIPQPRFGLEEIETYYLSFWEKRTIKEEAWIDVNYFKECSIKRGLLKLADMANDHNSQLVKVAKFIPSMIQHGIKVALKPLVEMLGIDLYLLEIASESPILEMSPPDDWCVGISLTKSAATKEIQEEEKP</sequence>
<evidence type="ECO:0000313" key="1">
    <source>
        <dbReference type="EMBL" id="MCD9643094.1"/>
    </source>
</evidence>
<accession>A0ABS8V8D3</accession>
<dbReference type="Proteomes" id="UP000823775">
    <property type="component" value="Unassembled WGS sequence"/>
</dbReference>